<evidence type="ECO:0000256" key="7">
    <source>
        <dbReference type="ARBA" id="ARBA00023136"/>
    </source>
</evidence>
<comment type="subcellular location">
    <subcellularLocation>
        <location evidence="1">Membrane</location>
        <topology evidence="1">Single-pass membrane protein</topology>
    </subcellularLocation>
</comment>
<evidence type="ECO:0000256" key="2">
    <source>
        <dbReference type="ARBA" id="ARBA00007647"/>
    </source>
</evidence>
<comment type="similarity">
    <text evidence="2 8">Belongs to the glycosyltransferase 92 family.</text>
</comment>
<evidence type="ECO:0000256" key="1">
    <source>
        <dbReference type="ARBA" id="ARBA00004167"/>
    </source>
</evidence>
<sequence length="408" mass="47818">MHPPTFTLFDRKTKDNTFNSRTFFDEVSDIDAFAEDQDDWRLIMDGIYTYSAYWDNRFHSGSFVRIIAGAKIGNATLKNHKCLLLYDHSGLTVEVPATYKTLIEHHFQKSRAMYIICATTPNQPPSKVTLVPLEWNSAWGLELTWLKVHELQWKEPSGIRVCVRPLFNYTDTFRIVEFIAYYEALGVTQFTFYNHDSVEIVRKLIKYLQKGNYSVELLPWNLPTAITDMWSVGQIASINDCIYRHMSINSYVTIVDLDEFITPRHVMTMQELMLVHEKRGRMIGSFVFRSCVFCLEYRQDIFPHYIPHFITQTCVRRENWIYPFLIRTKYTVKPSQVITAGVHHVWELMPGSEERLVPASQVLVHHYRSHLCPGNKKDGGKSEVDPMSRKYLNHLLRSKAVKIWKELF</sequence>
<keyword evidence="5" id="KW-0812">Transmembrane</keyword>
<dbReference type="GO" id="GO:0016020">
    <property type="term" value="C:membrane"/>
    <property type="evidence" value="ECO:0007669"/>
    <property type="project" value="UniProtKB-SubCell"/>
</dbReference>
<evidence type="ECO:0000256" key="8">
    <source>
        <dbReference type="RuleBase" id="RU366017"/>
    </source>
</evidence>
<keyword evidence="6" id="KW-1133">Transmembrane helix</keyword>
<evidence type="ECO:0000256" key="3">
    <source>
        <dbReference type="ARBA" id="ARBA00022676"/>
    </source>
</evidence>
<dbReference type="GO" id="GO:0016757">
    <property type="term" value="F:glycosyltransferase activity"/>
    <property type="evidence" value="ECO:0007669"/>
    <property type="project" value="UniProtKB-UniRule"/>
</dbReference>
<accession>A0AAV4RPX8</accession>
<organism evidence="9 10">
    <name type="scientific">Caerostris darwini</name>
    <dbReference type="NCBI Taxonomy" id="1538125"/>
    <lineage>
        <taxon>Eukaryota</taxon>
        <taxon>Metazoa</taxon>
        <taxon>Ecdysozoa</taxon>
        <taxon>Arthropoda</taxon>
        <taxon>Chelicerata</taxon>
        <taxon>Arachnida</taxon>
        <taxon>Araneae</taxon>
        <taxon>Araneomorphae</taxon>
        <taxon>Entelegynae</taxon>
        <taxon>Araneoidea</taxon>
        <taxon>Araneidae</taxon>
        <taxon>Caerostris</taxon>
    </lineage>
</organism>
<evidence type="ECO:0000256" key="4">
    <source>
        <dbReference type="ARBA" id="ARBA00022679"/>
    </source>
</evidence>
<dbReference type="Pfam" id="PF01697">
    <property type="entry name" value="Glyco_transf_92"/>
    <property type="match status" value="1"/>
</dbReference>
<name>A0AAV4RPX8_9ARAC</name>
<evidence type="ECO:0000313" key="10">
    <source>
        <dbReference type="Proteomes" id="UP001054837"/>
    </source>
</evidence>
<dbReference type="EMBL" id="BPLQ01006551">
    <property type="protein sequence ID" value="GIY23452.1"/>
    <property type="molecule type" value="Genomic_DNA"/>
</dbReference>
<dbReference type="Proteomes" id="UP001054837">
    <property type="component" value="Unassembled WGS sequence"/>
</dbReference>
<comment type="caution">
    <text evidence="9">The sequence shown here is derived from an EMBL/GenBank/DDBJ whole genome shotgun (WGS) entry which is preliminary data.</text>
</comment>
<gene>
    <name evidence="9" type="primary">AVEN_270490_1</name>
    <name evidence="9" type="ORF">CDAR_456061</name>
</gene>
<keyword evidence="10" id="KW-1185">Reference proteome</keyword>
<dbReference type="PANTHER" id="PTHR21461:SF40">
    <property type="entry name" value="GLYCOSYLTRANSFERASE FAMILY 92 PROTEIN"/>
    <property type="match status" value="1"/>
</dbReference>
<evidence type="ECO:0000256" key="5">
    <source>
        <dbReference type="ARBA" id="ARBA00022692"/>
    </source>
</evidence>
<dbReference type="PANTHER" id="PTHR21461">
    <property type="entry name" value="GLYCOSYLTRANSFERASE FAMILY 92 PROTEIN"/>
    <property type="match status" value="1"/>
</dbReference>
<reference evidence="9 10" key="1">
    <citation type="submission" date="2021-06" db="EMBL/GenBank/DDBJ databases">
        <title>Caerostris darwini draft genome.</title>
        <authorList>
            <person name="Kono N."/>
            <person name="Arakawa K."/>
        </authorList>
    </citation>
    <scope>NUCLEOTIDE SEQUENCE [LARGE SCALE GENOMIC DNA]</scope>
</reference>
<keyword evidence="3 8" id="KW-0328">Glycosyltransferase</keyword>
<proteinExistence type="inferred from homology"/>
<protein>
    <recommendedName>
        <fullName evidence="8">Glycosyltransferase family 92 protein</fullName>
        <ecNumber evidence="8">2.4.1.-</ecNumber>
    </recommendedName>
</protein>
<dbReference type="InterPro" id="IPR008166">
    <property type="entry name" value="Glyco_transf_92"/>
</dbReference>
<dbReference type="AlphaFoldDB" id="A0AAV4RPX8"/>
<dbReference type="EC" id="2.4.1.-" evidence="8"/>
<keyword evidence="7" id="KW-0472">Membrane</keyword>
<keyword evidence="4 8" id="KW-0808">Transferase</keyword>
<evidence type="ECO:0000313" key="9">
    <source>
        <dbReference type="EMBL" id="GIY23452.1"/>
    </source>
</evidence>
<dbReference type="GO" id="GO:0005737">
    <property type="term" value="C:cytoplasm"/>
    <property type="evidence" value="ECO:0007669"/>
    <property type="project" value="TreeGrafter"/>
</dbReference>
<evidence type="ECO:0000256" key="6">
    <source>
        <dbReference type="ARBA" id="ARBA00022989"/>
    </source>
</evidence>